<evidence type="ECO:0000256" key="1">
    <source>
        <dbReference type="SAM" id="MobiDB-lite"/>
    </source>
</evidence>
<feature type="region of interest" description="Disordered" evidence="1">
    <location>
        <begin position="505"/>
        <end position="525"/>
    </location>
</feature>
<proteinExistence type="predicted"/>
<accession>A0A4S9XJB5</accession>
<sequence length="525" mass="59403">MESSAAYFAVSRQDLLGKAPIKPARNVYFIALKDTNLMMYDNSEKLEVRHAIPLENYDVDMLPDARQEDITGSYIRLYPRSANGDIYCLFSNNYVEKTTCYRALQWACGSAYDGTFDKVQDEHLDESEEDSVTQTSAIETADESDDDYVSPRFAPEHQMPPSPFSQAITHVQPQSPDSDTGSTALSISSTADISEDDVTSPIKPSSSLDHARYVDHPDIQQGPDRRPKDKAFVLISLSDCVKALIWHSIDTPNSLEYATKPLDGDSAGAINPSTTNIDGKGFDIGDVEAGMSTDYQAFSKDRASQVSETEARSSVTFSTVSGISRLLTQEEAWLLYDFETHCRDCRHCISPYKRFQSGAPLCHKGKHMSYRISESMYMQKGNVFERYHHHTKPMRVEIPHTYTYLREQLHAMEDAAAIRHARRQTEEERPRVGVHNDSQRHSDKPLVSSSTGTVIEAARTDDRRRARYRHEPHEQTKAPLELEGSPLHGEARLRALDASVKVREQNYRAQDRRPTWAEEDVRARQ</sequence>
<gene>
    <name evidence="2" type="ORF">D6C85_00549</name>
</gene>
<feature type="region of interest" description="Disordered" evidence="1">
    <location>
        <begin position="122"/>
        <end position="227"/>
    </location>
</feature>
<comment type="caution">
    <text evidence="2">The sequence shown here is derived from an EMBL/GenBank/DDBJ whole genome shotgun (WGS) entry which is preliminary data.</text>
</comment>
<feature type="compositionally biased region" description="Basic and acidic residues" evidence="1">
    <location>
        <begin position="458"/>
        <end position="476"/>
    </location>
</feature>
<evidence type="ECO:0000313" key="2">
    <source>
        <dbReference type="EMBL" id="THZ79350.1"/>
    </source>
</evidence>
<feature type="compositionally biased region" description="Polar residues" evidence="1">
    <location>
        <begin position="164"/>
        <end position="192"/>
    </location>
</feature>
<dbReference type="AlphaFoldDB" id="A0A4S9XJB5"/>
<reference evidence="2 3" key="1">
    <citation type="submission" date="2018-10" db="EMBL/GenBank/DDBJ databases">
        <title>Fifty Aureobasidium pullulans genomes reveal a recombining polyextremotolerant generalist.</title>
        <authorList>
            <person name="Gostincar C."/>
            <person name="Turk M."/>
            <person name="Zajc J."/>
            <person name="Gunde-Cimerman N."/>
        </authorList>
    </citation>
    <scope>NUCLEOTIDE SEQUENCE [LARGE SCALE GENOMIC DNA]</scope>
    <source>
        <strain evidence="2 3">EXF-3519</strain>
    </source>
</reference>
<name>A0A4S9XJB5_AURPU</name>
<dbReference type="EMBL" id="QZBS01000005">
    <property type="protein sequence ID" value="THZ79350.1"/>
    <property type="molecule type" value="Genomic_DNA"/>
</dbReference>
<feature type="compositionally biased region" description="Basic and acidic residues" evidence="1">
    <location>
        <begin position="422"/>
        <end position="431"/>
    </location>
</feature>
<organism evidence="2 3">
    <name type="scientific">Aureobasidium pullulans</name>
    <name type="common">Black yeast</name>
    <name type="synonym">Pullularia pullulans</name>
    <dbReference type="NCBI Taxonomy" id="5580"/>
    <lineage>
        <taxon>Eukaryota</taxon>
        <taxon>Fungi</taxon>
        <taxon>Dikarya</taxon>
        <taxon>Ascomycota</taxon>
        <taxon>Pezizomycotina</taxon>
        <taxon>Dothideomycetes</taxon>
        <taxon>Dothideomycetidae</taxon>
        <taxon>Dothideales</taxon>
        <taxon>Saccotheciaceae</taxon>
        <taxon>Aureobasidium</taxon>
    </lineage>
</organism>
<evidence type="ECO:0000313" key="3">
    <source>
        <dbReference type="Proteomes" id="UP000309734"/>
    </source>
</evidence>
<feature type="region of interest" description="Disordered" evidence="1">
    <location>
        <begin position="422"/>
        <end position="489"/>
    </location>
</feature>
<dbReference type="Proteomes" id="UP000309734">
    <property type="component" value="Unassembled WGS sequence"/>
</dbReference>
<protein>
    <submittedName>
        <fullName evidence="2">Uncharacterized protein</fullName>
    </submittedName>
</protein>
<feature type="compositionally biased region" description="Basic and acidic residues" evidence="1">
    <location>
        <begin position="209"/>
        <end position="227"/>
    </location>
</feature>
<dbReference type="SUPFAM" id="SSF50729">
    <property type="entry name" value="PH domain-like"/>
    <property type="match status" value="1"/>
</dbReference>